<dbReference type="InterPro" id="IPR007435">
    <property type="entry name" value="DUF484"/>
</dbReference>
<dbReference type="Gene3D" id="3.30.450.40">
    <property type="match status" value="1"/>
</dbReference>
<feature type="non-terminal residue" evidence="1">
    <location>
        <position position="1"/>
    </location>
</feature>
<name>A0A381T5E0_9ZZZZ</name>
<sequence length="213" mass="23961">VVAYLESEREFFERHPEVISKLELPHESGSATSLVERQVSLLRERNIDLRKRLNELVDNAGVNDDVFLKTRTLTLALMDTDDLQSLDQVLATRLIEGFDANHGLCYVLDWQAPADYQHIVGVPANDEPPIPRLFSQPEPVCGIYRPKEYGALFPNSQLTEPGSVALVPMRLSGLEAILAIGSNDSRRFVPEKGTLFLEYISDVLSRTLNRVMQ</sequence>
<dbReference type="InterPro" id="IPR029016">
    <property type="entry name" value="GAF-like_dom_sf"/>
</dbReference>
<evidence type="ECO:0000313" key="1">
    <source>
        <dbReference type="EMBL" id="SVA10944.1"/>
    </source>
</evidence>
<gene>
    <name evidence="1" type="ORF">METZ01_LOCUS63798</name>
</gene>
<dbReference type="PANTHER" id="PTHR38765:SF1">
    <property type="entry name" value="DUF484 DOMAIN-CONTAINING PROTEIN"/>
    <property type="match status" value="1"/>
</dbReference>
<reference evidence="1" key="1">
    <citation type="submission" date="2018-05" db="EMBL/GenBank/DDBJ databases">
        <authorList>
            <person name="Lanie J.A."/>
            <person name="Ng W.-L."/>
            <person name="Kazmierczak K.M."/>
            <person name="Andrzejewski T.M."/>
            <person name="Davidsen T.M."/>
            <person name="Wayne K.J."/>
            <person name="Tettelin H."/>
            <person name="Glass J.I."/>
            <person name="Rusch D."/>
            <person name="Podicherti R."/>
            <person name="Tsui H.-C.T."/>
            <person name="Winkler M.E."/>
        </authorList>
    </citation>
    <scope>NUCLEOTIDE SEQUENCE</scope>
</reference>
<dbReference type="AlphaFoldDB" id="A0A381T5E0"/>
<dbReference type="Pfam" id="PF04340">
    <property type="entry name" value="DUF484"/>
    <property type="match status" value="1"/>
</dbReference>
<protein>
    <recommendedName>
        <fullName evidence="2">GAF domain-containing protein</fullName>
    </recommendedName>
</protein>
<dbReference type="EMBL" id="UINC01003994">
    <property type="protein sequence ID" value="SVA10944.1"/>
    <property type="molecule type" value="Genomic_DNA"/>
</dbReference>
<organism evidence="1">
    <name type="scientific">marine metagenome</name>
    <dbReference type="NCBI Taxonomy" id="408172"/>
    <lineage>
        <taxon>unclassified sequences</taxon>
        <taxon>metagenomes</taxon>
        <taxon>ecological metagenomes</taxon>
    </lineage>
</organism>
<accession>A0A381T5E0</accession>
<evidence type="ECO:0008006" key="2">
    <source>
        <dbReference type="Google" id="ProtNLM"/>
    </source>
</evidence>
<proteinExistence type="predicted"/>
<dbReference type="PANTHER" id="PTHR38765">
    <property type="entry name" value="DUF484 DOMAIN-CONTAINING PROTEIN"/>
    <property type="match status" value="1"/>
</dbReference>